<evidence type="ECO:0000256" key="10">
    <source>
        <dbReference type="ARBA" id="ARBA00029986"/>
    </source>
</evidence>
<dbReference type="InterPro" id="IPR001179">
    <property type="entry name" value="PPIase_FKBP_dom"/>
</dbReference>
<evidence type="ECO:0000256" key="11">
    <source>
        <dbReference type="HAMAP-Rule" id="MF_00303"/>
    </source>
</evidence>
<dbReference type="AlphaFoldDB" id="A0A6I6D3W9"/>
<dbReference type="PANTHER" id="PTHR30560">
    <property type="entry name" value="TRIGGER FACTOR CHAPERONE AND PEPTIDYL-PROLYL CIS/TRANS ISOMERASE"/>
    <property type="match status" value="1"/>
</dbReference>
<evidence type="ECO:0000256" key="4">
    <source>
        <dbReference type="ARBA" id="ARBA00016902"/>
    </source>
</evidence>
<evidence type="ECO:0000256" key="1">
    <source>
        <dbReference type="ARBA" id="ARBA00000971"/>
    </source>
</evidence>
<dbReference type="RefSeq" id="WP_156574406.1">
    <property type="nucleotide sequence ID" value="NZ_CP046415.1"/>
</dbReference>
<proteinExistence type="inferred from homology"/>
<comment type="domain">
    <text evidence="11">Consists of 3 domains; the N-terminus binds the ribosome, the middle domain has PPIase activity, while the C-terminus has intrinsic chaperone activity on its own.</text>
</comment>
<dbReference type="GO" id="GO:0015031">
    <property type="term" value="P:protein transport"/>
    <property type="evidence" value="ECO:0007669"/>
    <property type="project" value="UniProtKB-UniRule"/>
</dbReference>
<dbReference type="SUPFAM" id="SSF102735">
    <property type="entry name" value="Trigger factor ribosome-binding domain"/>
    <property type="match status" value="1"/>
</dbReference>
<dbReference type="InterPro" id="IPR036611">
    <property type="entry name" value="Trigger_fac_ribosome-bd_sf"/>
</dbReference>
<evidence type="ECO:0000313" key="15">
    <source>
        <dbReference type="EMBL" id="QGT78845.1"/>
    </source>
</evidence>
<evidence type="ECO:0000256" key="7">
    <source>
        <dbReference type="ARBA" id="ARBA00023186"/>
    </source>
</evidence>
<evidence type="ECO:0000256" key="8">
    <source>
        <dbReference type="ARBA" id="ARBA00023235"/>
    </source>
</evidence>
<dbReference type="GO" id="GO:0005737">
    <property type="term" value="C:cytoplasm"/>
    <property type="evidence" value="ECO:0007669"/>
    <property type="project" value="UniProtKB-SubCell"/>
</dbReference>
<evidence type="ECO:0000259" key="14">
    <source>
        <dbReference type="PROSITE" id="PS50059"/>
    </source>
</evidence>
<dbReference type="SUPFAM" id="SSF54534">
    <property type="entry name" value="FKBP-like"/>
    <property type="match status" value="1"/>
</dbReference>
<keyword evidence="8 11" id="KW-0413">Isomerase</keyword>
<comment type="catalytic activity">
    <reaction evidence="1 11 12">
        <text>[protein]-peptidylproline (omega=180) = [protein]-peptidylproline (omega=0)</text>
        <dbReference type="Rhea" id="RHEA:16237"/>
        <dbReference type="Rhea" id="RHEA-COMP:10747"/>
        <dbReference type="Rhea" id="RHEA-COMP:10748"/>
        <dbReference type="ChEBI" id="CHEBI:83833"/>
        <dbReference type="ChEBI" id="CHEBI:83834"/>
        <dbReference type="EC" id="5.2.1.8"/>
    </reaction>
</comment>
<dbReference type="PANTHER" id="PTHR30560:SF3">
    <property type="entry name" value="TRIGGER FACTOR-LIKE PROTEIN TIG, CHLOROPLASTIC"/>
    <property type="match status" value="1"/>
</dbReference>
<dbReference type="GO" id="GO:0043335">
    <property type="term" value="P:protein unfolding"/>
    <property type="evidence" value="ECO:0007669"/>
    <property type="project" value="TreeGrafter"/>
</dbReference>
<evidence type="ECO:0000256" key="9">
    <source>
        <dbReference type="ARBA" id="ARBA00023306"/>
    </source>
</evidence>
<keyword evidence="7 11" id="KW-0143">Chaperone</keyword>
<dbReference type="InterPro" id="IPR008880">
    <property type="entry name" value="Trigger_fac_C"/>
</dbReference>
<comment type="subcellular location">
    <subcellularLocation>
        <location evidence="11">Cytoplasm</location>
    </subcellularLocation>
    <text evidence="11">About half TF is bound to the ribosome near the polypeptide exit tunnel while the other half is free in the cytoplasm.</text>
</comment>
<dbReference type="NCBIfam" id="TIGR00115">
    <property type="entry name" value="tig"/>
    <property type="match status" value="1"/>
</dbReference>
<protein>
    <recommendedName>
        <fullName evidence="4 11">Trigger factor</fullName>
        <shortName evidence="11">TF</shortName>
        <ecNumber evidence="3 11">5.2.1.8</ecNumber>
    </recommendedName>
    <alternativeName>
        <fullName evidence="10 11">PPIase</fullName>
    </alternativeName>
</protein>
<keyword evidence="5 11" id="KW-0132">Cell division</keyword>
<dbReference type="Pfam" id="PF05698">
    <property type="entry name" value="Trigger_C"/>
    <property type="match status" value="1"/>
</dbReference>
<dbReference type="PROSITE" id="PS50059">
    <property type="entry name" value="FKBP_PPIASE"/>
    <property type="match status" value="1"/>
</dbReference>
<keyword evidence="6 11" id="KW-0697">Rotamase</keyword>
<dbReference type="Proteomes" id="UP000427716">
    <property type="component" value="Chromosome"/>
</dbReference>
<dbReference type="InterPro" id="IPR046357">
    <property type="entry name" value="PPIase_dom_sf"/>
</dbReference>
<dbReference type="EC" id="5.2.1.8" evidence="3 11"/>
<accession>A0A6I6D3W9</accession>
<dbReference type="Pfam" id="PF05697">
    <property type="entry name" value="Trigger_N"/>
    <property type="match status" value="1"/>
</dbReference>
<keyword evidence="9 11" id="KW-0131">Cell cycle</keyword>
<evidence type="ECO:0000256" key="12">
    <source>
        <dbReference type="PROSITE-ProRule" id="PRU00277"/>
    </source>
</evidence>
<comment type="similarity">
    <text evidence="2 11 13">Belongs to the FKBP-type PPIase family. Tig subfamily.</text>
</comment>
<evidence type="ECO:0000256" key="5">
    <source>
        <dbReference type="ARBA" id="ARBA00022618"/>
    </source>
</evidence>
<dbReference type="GO" id="GO:0043022">
    <property type="term" value="F:ribosome binding"/>
    <property type="evidence" value="ECO:0007669"/>
    <property type="project" value="TreeGrafter"/>
</dbReference>
<dbReference type="FunFam" id="3.10.50.40:FF:000001">
    <property type="entry name" value="Trigger factor"/>
    <property type="match status" value="1"/>
</dbReference>
<reference evidence="15 16" key="1">
    <citation type="submission" date="2019-11" db="EMBL/GenBank/DDBJ databases">
        <authorList>
            <person name="Zhang J."/>
            <person name="Sun C."/>
        </authorList>
    </citation>
    <scope>NUCLEOTIDE SEQUENCE [LARGE SCALE GENOMIC DNA]</scope>
    <source>
        <strain evidence="16">sp2</strain>
    </source>
</reference>
<dbReference type="PIRSF" id="PIRSF003095">
    <property type="entry name" value="Trigger_factor"/>
    <property type="match status" value="1"/>
</dbReference>
<dbReference type="InterPro" id="IPR005215">
    <property type="entry name" value="Trig_fac"/>
</dbReference>
<dbReference type="GO" id="GO:0051083">
    <property type="term" value="P:'de novo' cotranslational protein folding"/>
    <property type="evidence" value="ECO:0007669"/>
    <property type="project" value="TreeGrafter"/>
</dbReference>
<dbReference type="Gene3D" id="1.10.3120.10">
    <property type="entry name" value="Trigger factor, C-terminal domain"/>
    <property type="match status" value="1"/>
</dbReference>
<evidence type="ECO:0000256" key="3">
    <source>
        <dbReference type="ARBA" id="ARBA00013194"/>
    </source>
</evidence>
<dbReference type="GO" id="GO:0003755">
    <property type="term" value="F:peptidyl-prolyl cis-trans isomerase activity"/>
    <property type="evidence" value="ECO:0007669"/>
    <property type="project" value="UniProtKB-UniRule"/>
</dbReference>
<dbReference type="EMBL" id="CP046415">
    <property type="protein sequence ID" value="QGT78845.1"/>
    <property type="molecule type" value="Genomic_DNA"/>
</dbReference>
<dbReference type="InterPro" id="IPR008881">
    <property type="entry name" value="Trigger_fac_ribosome-bd_bac"/>
</dbReference>
<dbReference type="GO" id="GO:0051301">
    <property type="term" value="P:cell division"/>
    <property type="evidence" value="ECO:0007669"/>
    <property type="project" value="UniProtKB-KW"/>
</dbReference>
<dbReference type="GO" id="GO:0044183">
    <property type="term" value="F:protein folding chaperone"/>
    <property type="evidence" value="ECO:0007669"/>
    <property type="project" value="TreeGrafter"/>
</dbReference>
<keyword evidence="11" id="KW-0963">Cytoplasm</keyword>
<evidence type="ECO:0000256" key="2">
    <source>
        <dbReference type="ARBA" id="ARBA00005464"/>
    </source>
</evidence>
<sequence length="430" mass="48539">MQVELQPAEGLTRRLAIEVPANEIDEQVEKRLKDMRGRVRIDGFRPGKAPLSVIRMQYAGRVRDDVIGDVMGQSFQKAVEENDLRVAGQPSIESIENNKAGEALKFTAAVEVYPEIELGDLSKLKIETLTSEVSDEDVDEMIDTLRKQNADWKKVRHKARKGEKVTINFVGKIDGEAFEGGSAEDVEVILGEGQMLPDFEKGLKGIKPGEPVTIEVNFPEDYQAEHLAGKTAEFEIEATKVEEQVLPEVDDEFAKKFGADSADKLREDVRENMERELKQTMRRRNKDRTIEALTDSLEFDVPSTLIDDEAVSMRDQFVRNQMPQADASKLDPSLFKEQAEKRVRMGLVIMEVVKEADLKPEDERVDAFINEIAQAYDEPEQVVAHYKGDHQMMSNARTVVLEEQAVEHILGKAKVSEKKVPFKELMNPQG</sequence>
<dbReference type="Gene3D" id="3.10.50.40">
    <property type="match status" value="1"/>
</dbReference>
<comment type="function">
    <text evidence="11">Involved in protein export. Acts as a chaperone by maintaining the newly synthesized protein in an open conformation. Functions as a peptidyl-prolyl cis-trans isomerase.</text>
</comment>
<dbReference type="HAMAP" id="MF_00303">
    <property type="entry name" value="Trigger_factor_Tig"/>
    <property type="match status" value="1"/>
</dbReference>
<evidence type="ECO:0000256" key="6">
    <source>
        <dbReference type="ARBA" id="ARBA00023110"/>
    </source>
</evidence>
<feature type="domain" description="PPIase FKBP-type" evidence="14">
    <location>
        <begin position="162"/>
        <end position="250"/>
    </location>
</feature>
<dbReference type="KEGG" id="ghl:GM160_08010"/>
<gene>
    <name evidence="11" type="primary">tig</name>
    <name evidence="15" type="ORF">GM160_08010</name>
</gene>
<dbReference type="SUPFAM" id="SSF109998">
    <property type="entry name" value="Triger factor/SurA peptide-binding domain-like"/>
    <property type="match status" value="1"/>
</dbReference>
<name>A0A6I6D3W9_9GAMM</name>
<evidence type="ECO:0000256" key="13">
    <source>
        <dbReference type="RuleBase" id="RU003914"/>
    </source>
</evidence>
<organism evidence="15 16">
    <name type="scientific">Guyparkeria halophila</name>
    <dbReference type="NCBI Taxonomy" id="47960"/>
    <lineage>
        <taxon>Bacteria</taxon>
        <taxon>Pseudomonadati</taxon>
        <taxon>Pseudomonadota</taxon>
        <taxon>Gammaproteobacteria</taxon>
        <taxon>Chromatiales</taxon>
        <taxon>Thioalkalibacteraceae</taxon>
        <taxon>Guyparkeria</taxon>
    </lineage>
</organism>
<dbReference type="InterPro" id="IPR027304">
    <property type="entry name" value="Trigger_fact/SurA_dom_sf"/>
</dbReference>
<dbReference type="InterPro" id="IPR037041">
    <property type="entry name" value="Trigger_fac_C_sf"/>
</dbReference>
<dbReference type="Pfam" id="PF00254">
    <property type="entry name" value="FKBP_C"/>
    <property type="match status" value="1"/>
</dbReference>
<dbReference type="Gene3D" id="3.30.70.1050">
    <property type="entry name" value="Trigger factor ribosome-binding domain"/>
    <property type="match status" value="1"/>
</dbReference>
<evidence type="ECO:0000313" key="16">
    <source>
        <dbReference type="Proteomes" id="UP000427716"/>
    </source>
</evidence>
<keyword evidence="16" id="KW-1185">Reference proteome</keyword>